<evidence type="ECO:0000256" key="1">
    <source>
        <dbReference type="ARBA" id="ARBA00004328"/>
    </source>
</evidence>
<proteinExistence type="predicted"/>
<dbReference type="InterPro" id="IPR054612">
    <property type="entry name" value="Phage_capsid-like_C"/>
</dbReference>
<evidence type="ECO:0000259" key="2">
    <source>
        <dbReference type="Pfam" id="PF05065"/>
    </source>
</evidence>
<name>A0A7X6D7D0_9ENTE</name>
<sequence>MKKKSMLKMNIQHFARPTFDPDTTTMQDAKTGAIPINISETILTDVKNGSAAMKLAKAVPMTKPVEQFTYMTGVGAYWVDEAERIQTDKPTFVKAEMRSKKMGVIIPTTKENLRYSVTNFFELMRAEIAEAFYKKFDQAVFTGVETPYQWNILKSATDADNLVTETKNKYDDINLAISKLEEEDLEPNGIATVRKQRVKYRSTKDNNGLPIFNTANSNGVDDLLGLPVAYTPKTSFGTSKVAEIVGDWDYAYYGILQNIEYEILTEATLTTVKDENGNPLSLAERDMAAIKATFELGFMVVKDDAFSVVTEAETTPEG</sequence>
<dbReference type="Gene3D" id="3.30.2320.10">
    <property type="entry name" value="hypothetical protein PF0899 domain"/>
    <property type="match status" value="1"/>
</dbReference>
<dbReference type="AlphaFoldDB" id="A0A7X6D7D0"/>
<dbReference type="NCBIfam" id="TIGR01554">
    <property type="entry name" value="major_cap_HK97"/>
    <property type="match status" value="1"/>
</dbReference>
<dbReference type="RefSeq" id="WP_167806444.1">
    <property type="nucleotide sequence ID" value="NZ_JAAVMB010000003.1"/>
</dbReference>
<dbReference type="InterPro" id="IPR024455">
    <property type="entry name" value="Phage_capsid"/>
</dbReference>
<dbReference type="EMBL" id="JAAVMB010000003">
    <property type="protein sequence ID" value="NKC67186.1"/>
    <property type="molecule type" value="Genomic_DNA"/>
</dbReference>
<dbReference type="Proteomes" id="UP000521358">
    <property type="component" value="Unassembled WGS sequence"/>
</dbReference>
<comment type="subcellular location">
    <subcellularLocation>
        <location evidence="1">Virion</location>
    </subcellularLocation>
</comment>
<dbReference type="Pfam" id="PF05065">
    <property type="entry name" value="Phage_capsid"/>
    <property type="match status" value="1"/>
</dbReference>
<accession>A0A7X6D7D0</accession>
<organism evidence="3 4">
    <name type="scientific">Vagococcus fluvialis</name>
    <dbReference type="NCBI Taxonomy" id="2738"/>
    <lineage>
        <taxon>Bacteria</taxon>
        <taxon>Bacillati</taxon>
        <taxon>Bacillota</taxon>
        <taxon>Bacilli</taxon>
        <taxon>Lactobacillales</taxon>
        <taxon>Enterococcaceae</taxon>
        <taxon>Vagococcus</taxon>
    </lineage>
</organism>
<dbReference type="SUPFAM" id="SSF56563">
    <property type="entry name" value="Major capsid protein gp5"/>
    <property type="match status" value="1"/>
</dbReference>
<protein>
    <submittedName>
        <fullName evidence="3">Phage major capsid protein</fullName>
    </submittedName>
</protein>
<reference evidence="3 4" key="1">
    <citation type="submission" date="2020-03" db="EMBL/GenBank/DDBJ databases">
        <title>Bacterial samples isolated from urine from healthy bovine heifers (Gyr breed).</title>
        <authorList>
            <person name="Giannattasio-Ferraz S."/>
            <person name="Maskeri L."/>
            <person name="Penido A."/>
            <person name="Barbosa-Stancioli E.F."/>
            <person name="Putonti C."/>
        </authorList>
    </citation>
    <scope>NUCLEOTIDE SEQUENCE [LARGE SCALE GENOMIC DNA]</scope>
    <source>
        <strain evidence="3 4">UFMG-H7</strain>
    </source>
</reference>
<feature type="domain" description="Phage capsid-like C-terminal" evidence="2">
    <location>
        <begin position="34"/>
        <end position="309"/>
    </location>
</feature>
<gene>
    <name evidence="3" type="ORF">HED35_03715</name>
</gene>
<evidence type="ECO:0000313" key="4">
    <source>
        <dbReference type="Proteomes" id="UP000521358"/>
    </source>
</evidence>
<dbReference type="Gene3D" id="3.30.2400.10">
    <property type="entry name" value="Major capsid protein gp5"/>
    <property type="match status" value="1"/>
</dbReference>
<evidence type="ECO:0000313" key="3">
    <source>
        <dbReference type="EMBL" id="NKC67186.1"/>
    </source>
</evidence>
<comment type="caution">
    <text evidence="3">The sequence shown here is derived from an EMBL/GenBank/DDBJ whole genome shotgun (WGS) entry which is preliminary data.</text>
</comment>